<proteinExistence type="predicted"/>
<protein>
    <submittedName>
        <fullName evidence="1">Uncharacterized protein</fullName>
    </submittedName>
</protein>
<gene>
    <name evidence="1" type="ORF">HD556DRAFT_1310754</name>
</gene>
<dbReference type="AlphaFoldDB" id="A0A9P7DE11"/>
<evidence type="ECO:0000313" key="1">
    <source>
        <dbReference type="EMBL" id="KAG1790366.1"/>
    </source>
</evidence>
<reference evidence="1" key="1">
    <citation type="journal article" date="2020" name="New Phytol.">
        <title>Comparative genomics reveals dynamic genome evolution in host specialist ectomycorrhizal fungi.</title>
        <authorList>
            <person name="Lofgren L.A."/>
            <person name="Nguyen N.H."/>
            <person name="Vilgalys R."/>
            <person name="Ruytinx J."/>
            <person name="Liao H.L."/>
            <person name="Branco S."/>
            <person name="Kuo A."/>
            <person name="LaButti K."/>
            <person name="Lipzen A."/>
            <person name="Andreopoulos W."/>
            <person name="Pangilinan J."/>
            <person name="Riley R."/>
            <person name="Hundley H."/>
            <person name="Na H."/>
            <person name="Barry K."/>
            <person name="Grigoriev I.V."/>
            <person name="Stajich J.E."/>
            <person name="Kennedy P.G."/>
        </authorList>
    </citation>
    <scope>NUCLEOTIDE SEQUENCE</scope>
    <source>
        <strain evidence="1">S12</strain>
    </source>
</reference>
<dbReference type="OrthoDB" id="3050185at2759"/>
<keyword evidence="2" id="KW-1185">Reference proteome</keyword>
<sequence length="460" mass="53214">MPLIGVEEECRMLESGGAQRLLSWRLYEFWRLASVGGYDEDLDLESNDVREEEDDHSTKGKEYVRKCWRYVRIHENKIGIHTDEPNGHGIDEWRTSNGTEDTCADAQRKRPTRCQVCRNERCQSLHREMEMSGPQVIAYLMNWGDVICLCHYVPLYWFALKLHLLEAFSELNTNKNHKNNMNSETLFETDEQVSLDEDSRGVGDLSQFEKDPARRYHLWNVEASSMKILFVHYYQNEVDAKVNIAITCQSIQSLTHRRVVRSEGHNTLPDIVGPFFPQNDPKHRELYCTSILTLLPPWHSIKDLRNNFESWDDMFTDFLIHTSSQNKDVIAGIQYYYNCKTTADDSHICEDEETGSIKQNEACYKKTVTMMDEEENEDEDISVELTIEDLHAYKESQKNHHEEAHALLAVAVGHLKGFFAKETASWSIGESKVGIASGDAYRQLGQWQMAIANEANKLEE</sequence>
<dbReference type="RefSeq" id="XP_041157338.1">
    <property type="nucleotide sequence ID" value="XM_041300454.1"/>
</dbReference>
<organism evidence="1 2">
    <name type="scientific">Suillus plorans</name>
    <dbReference type="NCBI Taxonomy" id="116603"/>
    <lineage>
        <taxon>Eukaryota</taxon>
        <taxon>Fungi</taxon>
        <taxon>Dikarya</taxon>
        <taxon>Basidiomycota</taxon>
        <taxon>Agaricomycotina</taxon>
        <taxon>Agaricomycetes</taxon>
        <taxon>Agaricomycetidae</taxon>
        <taxon>Boletales</taxon>
        <taxon>Suillineae</taxon>
        <taxon>Suillaceae</taxon>
        <taxon>Suillus</taxon>
    </lineage>
</organism>
<accession>A0A9P7DE11</accession>
<dbReference type="Proteomes" id="UP000719766">
    <property type="component" value="Unassembled WGS sequence"/>
</dbReference>
<comment type="caution">
    <text evidence="1">The sequence shown here is derived from an EMBL/GenBank/DDBJ whole genome shotgun (WGS) entry which is preliminary data.</text>
</comment>
<evidence type="ECO:0000313" key="2">
    <source>
        <dbReference type="Proteomes" id="UP000719766"/>
    </source>
</evidence>
<name>A0A9P7DE11_9AGAM</name>
<dbReference type="GeneID" id="64594218"/>
<dbReference type="EMBL" id="JABBWE010000051">
    <property type="protein sequence ID" value="KAG1790366.1"/>
    <property type="molecule type" value="Genomic_DNA"/>
</dbReference>